<evidence type="ECO:0000313" key="3">
    <source>
        <dbReference type="EMBL" id="QGW84853.1"/>
    </source>
</evidence>
<proteinExistence type="predicted"/>
<organism evidence="3 4">
    <name type="scientific">Variovorax paradoxus</name>
    <dbReference type="NCBI Taxonomy" id="34073"/>
    <lineage>
        <taxon>Bacteria</taxon>
        <taxon>Pseudomonadati</taxon>
        <taxon>Pseudomonadota</taxon>
        <taxon>Betaproteobacteria</taxon>
        <taxon>Burkholderiales</taxon>
        <taxon>Comamonadaceae</taxon>
        <taxon>Variovorax</taxon>
    </lineage>
</organism>
<protein>
    <recommendedName>
        <fullName evidence="2">Surface-adhesin protein E-like domain-containing protein</fullName>
    </recommendedName>
</protein>
<accession>A0A6I6HPX9</accession>
<dbReference type="Proteomes" id="UP000425817">
    <property type="component" value="Chromosome"/>
</dbReference>
<evidence type="ECO:0000256" key="1">
    <source>
        <dbReference type="SAM" id="SignalP"/>
    </source>
</evidence>
<feature type="domain" description="Surface-adhesin protein E-like" evidence="2">
    <location>
        <begin position="24"/>
        <end position="134"/>
    </location>
</feature>
<sequence length="140" mass="14823">MKRLSLLLALFAGPLAHAEWLTLTGSAGEAGNTYVQVDPTSVVVEGSKRLVAVRISLAEPRTGDDGLKFRSVAAKASVDCQARKARYVSATYFEQPNFVGPPLSVREFDETDVRPMNFAGLPGDLAVRTVNAACGVGAAK</sequence>
<feature type="chain" id="PRO_5026033245" description="Surface-adhesin protein E-like domain-containing protein" evidence="1">
    <location>
        <begin position="19"/>
        <end position="140"/>
    </location>
</feature>
<gene>
    <name evidence="3" type="ORF">GOQ09_02545</name>
</gene>
<feature type="signal peptide" evidence="1">
    <location>
        <begin position="1"/>
        <end position="18"/>
    </location>
</feature>
<evidence type="ECO:0000313" key="4">
    <source>
        <dbReference type="Proteomes" id="UP000425817"/>
    </source>
</evidence>
<evidence type="ECO:0000259" key="2">
    <source>
        <dbReference type="Pfam" id="PF16747"/>
    </source>
</evidence>
<dbReference type="OrthoDB" id="8856335at2"/>
<dbReference type="InterPro" id="IPR031939">
    <property type="entry name" value="Adhesin_E-like"/>
</dbReference>
<dbReference type="Pfam" id="PF16747">
    <property type="entry name" value="Adhesin_E"/>
    <property type="match status" value="1"/>
</dbReference>
<keyword evidence="1" id="KW-0732">Signal</keyword>
<name>A0A6I6HPX9_VARPD</name>
<dbReference type="EMBL" id="CP046622">
    <property type="protein sequence ID" value="QGW84853.1"/>
    <property type="molecule type" value="Genomic_DNA"/>
</dbReference>
<dbReference type="AlphaFoldDB" id="A0A6I6HPX9"/>
<reference evidence="3 4" key="1">
    <citation type="submission" date="2019-12" db="EMBL/GenBank/DDBJ databases">
        <title>Hybrid Genome Assemblies of two High G+C Isolates from Undergraduate Microbiology Courses.</title>
        <authorList>
            <person name="Ne Ville C.J."/>
            <person name="Enright D."/>
            <person name="Hernandez I."/>
            <person name="Dodsworth J."/>
            <person name="Orwin P.M."/>
        </authorList>
    </citation>
    <scope>NUCLEOTIDE SEQUENCE [LARGE SCALE GENOMIC DNA]</scope>
    <source>
        <strain evidence="3 4">CSUSB</strain>
    </source>
</reference>